<gene>
    <name evidence="3" type="ORF">KS407_22835</name>
</gene>
<feature type="transmembrane region" description="Helical" evidence="2">
    <location>
        <begin position="6"/>
        <end position="22"/>
    </location>
</feature>
<evidence type="ECO:0000256" key="2">
    <source>
        <dbReference type="SAM" id="Phobius"/>
    </source>
</evidence>
<comment type="caution">
    <text evidence="3">The sequence shown here is derived from an EMBL/GenBank/DDBJ whole genome shotgun (WGS) entry which is preliminary data.</text>
</comment>
<feature type="compositionally biased region" description="Polar residues" evidence="1">
    <location>
        <begin position="67"/>
        <end position="79"/>
    </location>
</feature>
<dbReference type="Proteomes" id="UP000790580">
    <property type="component" value="Unassembled WGS sequence"/>
</dbReference>
<evidence type="ECO:0000256" key="1">
    <source>
        <dbReference type="SAM" id="MobiDB-lite"/>
    </source>
</evidence>
<dbReference type="RefSeq" id="WP_140355028.1">
    <property type="nucleotide sequence ID" value="NZ_JAHQCR010000090.1"/>
</dbReference>
<sequence length="152" mass="16618">MMFYGGMAGAAIMLPIAIYIFIKLKIKDVFQDLTGLRRDGSRVYTSYSGNTGKANTSSEIEAKQGAGVNSQPMSNQSPQAEMAATELIDDSQGDETALLSEYEDETMLLEADDETTLLGDDDETTLLSDEEEEQPYFKKGLDIVVVHSNTTI</sequence>
<feature type="region of interest" description="Disordered" evidence="1">
    <location>
        <begin position="44"/>
        <end position="82"/>
    </location>
</feature>
<organism evidence="3 4">
    <name type="scientific">Evansella alkalicola</name>
    <dbReference type="NCBI Taxonomy" id="745819"/>
    <lineage>
        <taxon>Bacteria</taxon>
        <taxon>Bacillati</taxon>
        <taxon>Bacillota</taxon>
        <taxon>Bacilli</taxon>
        <taxon>Bacillales</taxon>
        <taxon>Bacillaceae</taxon>
        <taxon>Evansella</taxon>
    </lineage>
</organism>
<feature type="compositionally biased region" description="Polar residues" evidence="1">
    <location>
        <begin position="44"/>
        <end position="59"/>
    </location>
</feature>
<accession>A0ABS6K088</accession>
<dbReference type="EMBL" id="JAHQCR010000090">
    <property type="protein sequence ID" value="MBU9724264.1"/>
    <property type="molecule type" value="Genomic_DNA"/>
</dbReference>
<evidence type="ECO:0000313" key="4">
    <source>
        <dbReference type="Proteomes" id="UP000790580"/>
    </source>
</evidence>
<keyword evidence="2" id="KW-0472">Membrane</keyword>
<evidence type="ECO:0000313" key="3">
    <source>
        <dbReference type="EMBL" id="MBU9724264.1"/>
    </source>
</evidence>
<proteinExistence type="predicted"/>
<keyword evidence="2" id="KW-0812">Transmembrane</keyword>
<reference evidence="3 4" key="1">
    <citation type="submission" date="2021-06" db="EMBL/GenBank/DDBJ databases">
        <title>Bacillus sp. RD4P76, an endophyte from a halophyte.</title>
        <authorList>
            <person name="Sun J.-Q."/>
        </authorList>
    </citation>
    <scope>NUCLEOTIDE SEQUENCE [LARGE SCALE GENOMIC DNA]</scope>
    <source>
        <strain evidence="3 4">JCM 17098</strain>
    </source>
</reference>
<keyword evidence="2" id="KW-1133">Transmembrane helix</keyword>
<name>A0ABS6K088_9BACI</name>
<protein>
    <submittedName>
        <fullName evidence="3">Uncharacterized protein</fullName>
    </submittedName>
</protein>
<keyword evidence="4" id="KW-1185">Reference proteome</keyword>